<name>X1DEA6_9ZZZZ</name>
<sequence length="154" mass="17571">LLDGDTCVARHMGVLDGEFDLVKRGVIVALYWFMLHWAHDQGAKRLDFGSSRAQTSNGVFQFKRQMGTRVVPHKYIYTQWSFYAHLLPNNLRDHLNTMGMITTVDNKCYKVRLINPKDSTTTADFTREMKHATACGLTGLVVFSERGKMQVISQ</sequence>
<evidence type="ECO:0000313" key="1">
    <source>
        <dbReference type="EMBL" id="GAG94761.1"/>
    </source>
</evidence>
<dbReference type="AlphaFoldDB" id="X1DEA6"/>
<proteinExistence type="predicted"/>
<accession>X1DEA6</accession>
<dbReference type="EMBL" id="BART01026260">
    <property type="protein sequence ID" value="GAG94761.1"/>
    <property type="molecule type" value="Genomic_DNA"/>
</dbReference>
<dbReference type="SUPFAM" id="SSF55729">
    <property type="entry name" value="Acyl-CoA N-acyltransferases (Nat)"/>
    <property type="match status" value="1"/>
</dbReference>
<dbReference type="Gene3D" id="3.40.630.30">
    <property type="match status" value="1"/>
</dbReference>
<reference evidence="1" key="1">
    <citation type="journal article" date="2014" name="Front. Microbiol.">
        <title>High frequency of phylogenetically diverse reductive dehalogenase-homologous genes in deep subseafloor sedimentary metagenomes.</title>
        <authorList>
            <person name="Kawai M."/>
            <person name="Futagami T."/>
            <person name="Toyoda A."/>
            <person name="Takaki Y."/>
            <person name="Nishi S."/>
            <person name="Hori S."/>
            <person name="Arai W."/>
            <person name="Tsubouchi T."/>
            <person name="Morono Y."/>
            <person name="Uchiyama I."/>
            <person name="Ito T."/>
            <person name="Fujiyama A."/>
            <person name="Inagaki F."/>
            <person name="Takami H."/>
        </authorList>
    </citation>
    <scope>NUCLEOTIDE SEQUENCE</scope>
    <source>
        <strain evidence="1">Expedition CK06-06</strain>
    </source>
</reference>
<comment type="caution">
    <text evidence="1">The sequence shown here is derived from an EMBL/GenBank/DDBJ whole genome shotgun (WGS) entry which is preliminary data.</text>
</comment>
<evidence type="ECO:0008006" key="2">
    <source>
        <dbReference type="Google" id="ProtNLM"/>
    </source>
</evidence>
<organism evidence="1">
    <name type="scientific">marine sediment metagenome</name>
    <dbReference type="NCBI Taxonomy" id="412755"/>
    <lineage>
        <taxon>unclassified sequences</taxon>
        <taxon>metagenomes</taxon>
        <taxon>ecological metagenomes</taxon>
    </lineage>
</organism>
<dbReference type="InterPro" id="IPR016181">
    <property type="entry name" value="Acyl_CoA_acyltransferase"/>
</dbReference>
<protein>
    <recommendedName>
        <fullName evidence="2">BioF2-like acetyltransferase domain-containing protein</fullName>
    </recommendedName>
</protein>
<gene>
    <name evidence="1" type="ORF">S01H4_46901</name>
</gene>
<feature type="non-terminal residue" evidence="1">
    <location>
        <position position="1"/>
    </location>
</feature>